<dbReference type="OrthoDB" id="5363652at2"/>
<evidence type="ECO:0000313" key="3">
    <source>
        <dbReference type="Proteomes" id="UP000245753"/>
    </source>
</evidence>
<name>A0A2U2MU26_9BIFI</name>
<feature type="region of interest" description="Disordered" evidence="1">
    <location>
        <begin position="340"/>
        <end position="368"/>
    </location>
</feature>
<feature type="compositionally biased region" description="Basic residues" evidence="1">
    <location>
        <begin position="347"/>
        <end position="361"/>
    </location>
</feature>
<evidence type="ECO:0000313" key="2">
    <source>
        <dbReference type="EMBL" id="PWG60371.1"/>
    </source>
</evidence>
<dbReference type="Proteomes" id="UP000245753">
    <property type="component" value="Unassembled WGS sequence"/>
</dbReference>
<dbReference type="InterPro" id="IPR011664">
    <property type="entry name" value="Abi_system_AbiD/AbiF-like"/>
</dbReference>
<dbReference type="Pfam" id="PF07751">
    <property type="entry name" value="Abi_2"/>
    <property type="match status" value="1"/>
</dbReference>
<protein>
    <recommendedName>
        <fullName evidence="4">Abi family protein</fullName>
    </recommendedName>
</protein>
<gene>
    <name evidence="2" type="ORF">DF200_03125</name>
</gene>
<keyword evidence="3" id="KW-1185">Reference proteome</keyword>
<dbReference type="EMBL" id="QFFN01000004">
    <property type="protein sequence ID" value="PWG60371.1"/>
    <property type="molecule type" value="Genomic_DNA"/>
</dbReference>
<sequence>MAGVRADTPTPGRRRNAMTAEEQCNVMAQHGVTFQKCSREDAKRFLQDNTYFFKLKAFDNNFQHDANGVYRNLDFAYLQDLSTIDFELRVLILRMTGDIEHALRIRFNNLISRVNEDGYKVIRDYERDQRTFYARQGKTYDSDGNYQKSIYTAGMIDKYLDSKPIWLFWETCTLNNLIHCYRSFLRHRQFQDATYSLLYGVRLLRNAASHHNCLLIPPSEQVNQTEDLNVMLRRLLIDETELVETTLQLAKTDPLIHDFACVLLAHANLVKSRGMRSHVIEQIDGFLTRMQRHGEWYRDPESGCNHLVRRLDAIQLLLSSIVEFNRNRDAGTLTKTQQHILEQPNRKPVRHGRRRASRKARLGQDAAC</sequence>
<dbReference type="AlphaFoldDB" id="A0A2U2MU26"/>
<reference evidence="2 3" key="1">
    <citation type="journal article" date="2018" name="Int. J. Syst. Evol. Microbiol.">
        <title>Bifidobacterium catulorum sp. nov., a novel taxon from the faeces of the baby common marmoset (Callithrix jacchus).</title>
        <authorList>
            <person name="Modesto M."/>
            <person name="Michelini S."/>
            <person name="Oki K."/>
            <person name="Biavati B."/>
            <person name="Watanabe K."/>
            <person name="Mattarelli P."/>
        </authorList>
    </citation>
    <scope>NUCLEOTIDE SEQUENCE [LARGE SCALE GENOMIC DNA]</scope>
    <source>
        <strain evidence="2 3">MRM 8.19</strain>
    </source>
</reference>
<comment type="caution">
    <text evidence="2">The sequence shown here is derived from an EMBL/GenBank/DDBJ whole genome shotgun (WGS) entry which is preliminary data.</text>
</comment>
<evidence type="ECO:0008006" key="4">
    <source>
        <dbReference type="Google" id="ProtNLM"/>
    </source>
</evidence>
<evidence type="ECO:0000256" key="1">
    <source>
        <dbReference type="SAM" id="MobiDB-lite"/>
    </source>
</evidence>
<dbReference type="RefSeq" id="WP_109136835.1">
    <property type="nucleotide sequence ID" value="NZ_QFFN01000004.1"/>
</dbReference>
<accession>A0A2U2MU26</accession>
<proteinExistence type="predicted"/>
<organism evidence="2 3">
    <name type="scientific">Bifidobacterium catulorum</name>
    <dbReference type="NCBI Taxonomy" id="1630173"/>
    <lineage>
        <taxon>Bacteria</taxon>
        <taxon>Bacillati</taxon>
        <taxon>Actinomycetota</taxon>
        <taxon>Actinomycetes</taxon>
        <taxon>Bifidobacteriales</taxon>
        <taxon>Bifidobacteriaceae</taxon>
        <taxon>Bifidobacterium</taxon>
    </lineage>
</organism>